<organism evidence="2">
    <name type="scientific">Anguilla anguilla</name>
    <name type="common">European freshwater eel</name>
    <name type="synonym">Muraena anguilla</name>
    <dbReference type="NCBI Taxonomy" id="7936"/>
    <lineage>
        <taxon>Eukaryota</taxon>
        <taxon>Metazoa</taxon>
        <taxon>Chordata</taxon>
        <taxon>Craniata</taxon>
        <taxon>Vertebrata</taxon>
        <taxon>Euteleostomi</taxon>
        <taxon>Actinopterygii</taxon>
        <taxon>Neopterygii</taxon>
        <taxon>Teleostei</taxon>
        <taxon>Anguilliformes</taxon>
        <taxon>Anguillidae</taxon>
        <taxon>Anguilla</taxon>
    </lineage>
</organism>
<feature type="transmembrane region" description="Helical" evidence="1">
    <location>
        <begin position="12"/>
        <end position="35"/>
    </location>
</feature>
<dbReference type="AlphaFoldDB" id="A0A0E9WH08"/>
<evidence type="ECO:0000256" key="1">
    <source>
        <dbReference type="SAM" id="Phobius"/>
    </source>
</evidence>
<reference evidence="2" key="2">
    <citation type="journal article" date="2015" name="Fish Shellfish Immunol.">
        <title>Early steps in the European eel (Anguilla anguilla)-Vibrio vulnificus interaction in the gills: Role of the RtxA13 toxin.</title>
        <authorList>
            <person name="Callol A."/>
            <person name="Pajuelo D."/>
            <person name="Ebbesson L."/>
            <person name="Teles M."/>
            <person name="MacKenzie S."/>
            <person name="Amaro C."/>
        </authorList>
    </citation>
    <scope>NUCLEOTIDE SEQUENCE</scope>
</reference>
<evidence type="ECO:0000313" key="2">
    <source>
        <dbReference type="EMBL" id="JAH88850.1"/>
    </source>
</evidence>
<name>A0A0E9WH08_ANGAN</name>
<reference evidence="2" key="1">
    <citation type="submission" date="2014-11" db="EMBL/GenBank/DDBJ databases">
        <authorList>
            <person name="Amaro Gonzalez C."/>
        </authorList>
    </citation>
    <scope>NUCLEOTIDE SEQUENCE</scope>
</reference>
<protein>
    <submittedName>
        <fullName evidence="2">Uncharacterized protein</fullName>
    </submittedName>
</protein>
<keyword evidence="1" id="KW-1133">Transmembrane helix</keyword>
<accession>A0A0E9WH08</accession>
<keyword evidence="1" id="KW-0472">Membrane</keyword>
<sequence>MKKNESRNYIMIILIRILIILFFLWLFLMLLVNLLCLTGDIDRLKASEY</sequence>
<dbReference type="EMBL" id="GBXM01019727">
    <property type="protein sequence ID" value="JAH88850.1"/>
    <property type="molecule type" value="Transcribed_RNA"/>
</dbReference>
<proteinExistence type="predicted"/>
<keyword evidence="1" id="KW-0812">Transmembrane</keyword>